<dbReference type="Gene3D" id="3.90.550.10">
    <property type="entry name" value="Spore Coat Polysaccharide Biosynthesis Protein SpsA, Chain A"/>
    <property type="match status" value="1"/>
</dbReference>
<dbReference type="InterPro" id="IPR010023">
    <property type="entry name" value="KdsC_fam"/>
</dbReference>
<dbReference type="InterPro" id="IPR036412">
    <property type="entry name" value="HAD-like_sf"/>
</dbReference>
<dbReference type="Proteomes" id="UP001592528">
    <property type="component" value="Unassembled WGS sequence"/>
</dbReference>
<evidence type="ECO:0000256" key="1">
    <source>
        <dbReference type="ARBA" id="ARBA00001862"/>
    </source>
</evidence>
<evidence type="ECO:0000256" key="7">
    <source>
        <dbReference type="ARBA" id="ARBA00012491"/>
    </source>
</evidence>
<comment type="caution">
    <text evidence="12">The sequence shown here is derived from an EMBL/GenBank/DDBJ whole genome shotgun (WGS) entry which is preliminary data.</text>
</comment>
<comment type="similarity">
    <text evidence="5">Belongs to the CMP-NeuNAc synthase family.</text>
</comment>
<keyword evidence="9" id="KW-0378">Hydrolase</keyword>
<organism evidence="12 13">
    <name type="scientific">Streptacidiphilus cavernicola</name>
    <dbReference type="NCBI Taxonomy" id="3342716"/>
    <lineage>
        <taxon>Bacteria</taxon>
        <taxon>Bacillati</taxon>
        <taxon>Actinomycetota</taxon>
        <taxon>Actinomycetes</taxon>
        <taxon>Kitasatosporales</taxon>
        <taxon>Streptomycetaceae</taxon>
        <taxon>Streptacidiphilus</taxon>
    </lineage>
</organism>
<evidence type="ECO:0000256" key="10">
    <source>
        <dbReference type="ARBA" id="ARBA00022842"/>
    </source>
</evidence>
<evidence type="ECO:0000313" key="13">
    <source>
        <dbReference type="Proteomes" id="UP001592528"/>
    </source>
</evidence>
<evidence type="ECO:0000256" key="9">
    <source>
        <dbReference type="ARBA" id="ARBA00022801"/>
    </source>
</evidence>
<sequence length="411" mass="43865">MPDGRPDVLVVIPARGGSKGVPGKNLAPVGGEPLVARAVQASLRARRTTRVVVSTDDAGIMRAAGAAGAEVVRRPADIAGDTSSSESAVLHVLDELARREGLDPEVVVLVQCTSPFLTPEEIDGVVAAVLDDGADSALTAAPFHGFLWRTDGRGAPSSHGVNHDHAHRPRRQDRPEDLLETGAAYAMRARGFRAAGHRFFGNVALVRTDPARVLEIDEPDDLVRAQALAPLFVDPAALEPALPEPLAPVRLPGREDIDAVVLDFDGTQTDDRVWIDADGRETVAVHRGDGLGVARLVRAGLTVLILSTEANPVVSTRARKLNVPVLQGIARKDHALALWAETHSIDLRRVLYLGNDVNDLSCFSLVGWPTAVADAQPEVLDRARTVTERRGGHGAVREIASWLLGKELLHP</sequence>
<dbReference type="Pfam" id="PF02348">
    <property type="entry name" value="CTP_transf_3"/>
    <property type="match status" value="1"/>
</dbReference>
<comment type="similarity">
    <text evidence="4">Belongs to the KdsC family.</text>
</comment>
<dbReference type="Gene3D" id="3.40.50.1000">
    <property type="entry name" value="HAD superfamily/HAD-like"/>
    <property type="match status" value="1"/>
</dbReference>
<dbReference type="InterPro" id="IPR029044">
    <property type="entry name" value="Nucleotide-diphossugar_trans"/>
</dbReference>
<dbReference type="InterPro" id="IPR050793">
    <property type="entry name" value="CMP-NeuNAc_synthase"/>
</dbReference>
<evidence type="ECO:0000313" key="12">
    <source>
        <dbReference type="EMBL" id="MFC1406385.1"/>
    </source>
</evidence>
<comment type="catalytic activity">
    <reaction evidence="1">
        <text>an N-acylneuraminate + CTP = a CMP-N-acyl-beta-neuraminate + diphosphate</text>
        <dbReference type="Rhea" id="RHEA:11344"/>
        <dbReference type="ChEBI" id="CHEBI:33019"/>
        <dbReference type="ChEBI" id="CHEBI:37563"/>
        <dbReference type="ChEBI" id="CHEBI:60073"/>
        <dbReference type="ChEBI" id="CHEBI:68671"/>
        <dbReference type="EC" id="2.7.7.43"/>
    </reaction>
</comment>
<dbReference type="SUPFAM" id="SSF56784">
    <property type="entry name" value="HAD-like"/>
    <property type="match status" value="1"/>
</dbReference>
<gene>
    <name evidence="12" type="ORF">ACEZDJ_34320</name>
</gene>
<evidence type="ECO:0000256" key="11">
    <source>
        <dbReference type="SAM" id="MobiDB-lite"/>
    </source>
</evidence>
<comment type="pathway">
    <text evidence="3">Amino-sugar metabolism; N-acetylneuraminate metabolism.</text>
</comment>
<evidence type="ECO:0000256" key="5">
    <source>
        <dbReference type="ARBA" id="ARBA00010726"/>
    </source>
</evidence>
<dbReference type="CDD" id="cd02513">
    <property type="entry name" value="CMP-NeuAc_Synthase"/>
    <property type="match status" value="1"/>
</dbReference>
<dbReference type="SFLD" id="SFLDS00003">
    <property type="entry name" value="Haloacid_Dehalogenase"/>
    <property type="match status" value="1"/>
</dbReference>
<dbReference type="GO" id="GO:0016779">
    <property type="term" value="F:nucleotidyltransferase activity"/>
    <property type="evidence" value="ECO:0007669"/>
    <property type="project" value="UniProtKB-KW"/>
</dbReference>
<dbReference type="SFLD" id="SFLDG01136">
    <property type="entry name" value="C1.6:_Phosphoserine_Phosphatas"/>
    <property type="match status" value="1"/>
</dbReference>
<keyword evidence="13" id="KW-1185">Reference proteome</keyword>
<dbReference type="SUPFAM" id="SSF53448">
    <property type="entry name" value="Nucleotide-diphospho-sugar transferases"/>
    <property type="match status" value="1"/>
</dbReference>
<dbReference type="SFLD" id="SFLDG01138">
    <property type="entry name" value="C1.6.2:_Deoxy-d-mannose-octulo"/>
    <property type="match status" value="1"/>
</dbReference>
<dbReference type="Pfam" id="PF08282">
    <property type="entry name" value="Hydrolase_3"/>
    <property type="match status" value="1"/>
</dbReference>
<dbReference type="EMBL" id="JBHEZZ010000029">
    <property type="protein sequence ID" value="MFC1406385.1"/>
    <property type="molecule type" value="Genomic_DNA"/>
</dbReference>
<comment type="cofactor">
    <cofactor evidence="2">
        <name>Mg(2+)</name>
        <dbReference type="ChEBI" id="CHEBI:18420"/>
    </cofactor>
</comment>
<name>A0ABV6UY40_9ACTN</name>
<proteinExistence type="inferred from homology"/>
<dbReference type="PANTHER" id="PTHR21485:SF3">
    <property type="entry name" value="N-ACYLNEURAMINATE CYTIDYLYLTRANSFERASE"/>
    <property type="match status" value="1"/>
</dbReference>
<feature type="region of interest" description="Disordered" evidence="11">
    <location>
        <begin position="154"/>
        <end position="176"/>
    </location>
</feature>
<keyword evidence="12" id="KW-0808">Transferase</keyword>
<dbReference type="InterPro" id="IPR003329">
    <property type="entry name" value="Cytidylyl_trans"/>
</dbReference>
<evidence type="ECO:0000256" key="2">
    <source>
        <dbReference type="ARBA" id="ARBA00001946"/>
    </source>
</evidence>
<protein>
    <recommendedName>
        <fullName evidence="7">N-acylneuraminate cytidylyltransferase</fullName>
        <ecNumber evidence="7">2.7.7.43</ecNumber>
    </recommendedName>
</protein>
<dbReference type="PANTHER" id="PTHR21485">
    <property type="entry name" value="HAD SUPERFAMILY MEMBERS CMAS AND KDSC"/>
    <property type="match status" value="1"/>
</dbReference>
<evidence type="ECO:0000256" key="4">
    <source>
        <dbReference type="ARBA" id="ARBA00005893"/>
    </source>
</evidence>
<accession>A0ABV6UY40</accession>
<evidence type="ECO:0000256" key="3">
    <source>
        <dbReference type="ARBA" id="ARBA00005141"/>
    </source>
</evidence>
<keyword evidence="12" id="KW-0548">Nucleotidyltransferase</keyword>
<dbReference type="RefSeq" id="WP_030260827.1">
    <property type="nucleotide sequence ID" value="NZ_JBHEZZ010000029.1"/>
</dbReference>
<dbReference type="EC" id="2.7.7.43" evidence="7"/>
<keyword evidence="10" id="KW-0460">Magnesium</keyword>
<keyword evidence="8" id="KW-0479">Metal-binding</keyword>
<reference evidence="12 13" key="1">
    <citation type="submission" date="2024-09" db="EMBL/GenBank/DDBJ databases">
        <authorList>
            <person name="Lee S.D."/>
        </authorList>
    </citation>
    <scope>NUCLEOTIDE SEQUENCE [LARGE SCALE GENOMIC DNA]</scope>
    <source>
        <strain evidence="12 13">N1-5</strain>
    </source>
</reference>
<comment type="subunit">
    <text evidence="6">Homotetramer.</text>
</comment>
<evidence type="ECO:0000256" key="6">
    <source>
        <dbReference type="ARBA" id="ARBA00011881"/>
    </source>
</evidence>
<evidence type="ECO:0000256" key="8">
    <source>
        <dbReference type="ARBA" id="ARBA00022723"/>
    </source>
</evidence>
<dbReference type="InterPro" id="IPR023214">
    <property type="entry name" value="HAD_sf"/>
</dbReference>